<keyword evidence="5" id="KW-0010">Activator</keyword>
<reference evidence="9" key="1">
    <citation type="submission" date="2021-03" db="EMBL/GenBank/DDBJ databases">
        <authorList>
            <person name="Bekaert M."/>
        </authorList>
    </citation>
    <scope>NUCLEOTIDE SEQUENCE</scope>
</reference>
<dbReference type="OrthoDB" id="6178256at2759"/>
<evidence type="ECO:0000256" key="3">
    <source>
        <dbReference type="ARBA" id="ARBA00023015"/>
    </source>
</evidence>
<dbReference type="InterPro" id="IPR046347">
    <property type="entry name" value="bZIP_sf"/>
</dbReference>
<evidence type="ECO:0000256" key="6">
    <source>
        <dbReference type="ARBA" id="ARBA00023163"/>
    </source>
</evidence>
<evidence type="ECO:0000256" key="2">
    <source>
        <dbReference type="ARBA" id="ARBA00009050"/>
    </source>
</evidence>
<evidence type="ECO:0000256" key="1">
    <source>
        <dbReference type="ARBA" id="ARBA00004123"/>
    </source>
</evidence>
<proteinExistence type="inferred from homology"/>
<dbReference type="GO" id="GO:0003677">
    <property type="term" value="F:DNA binding"/>
    <property type="evidence" value="ECO:0007669"/>
    <property type="project" value="UniProtKB-KW"/>
</dbReference>
<dbReference type="AlphaFoldDB" id="A0A8S3Q3V5"/>
<feature type="region of interest" description="Disordered" evidence="8">
    <location>
        <begin position="1"/>
        <end position="42"/>
    </location>
</feature>
<evidence type="ECO:0000313" key="9">
    <source>
        <dbReference type="EMBL" id="CAG2191466.1"/>
    </source>
</evidence>
<feature type="compositionally biased region" description="Polar residues" evidence="8">
    <location>
        <begin position="176"/>
        <end position="185"/>
    </location>
</feature>
<comment type="subcellular location">
    <subcellularLocation>
        <location evidence="1">Nucleus</location>
    </subcellularLocation>
</comment>
<name>A0A8S3Q3V5_MYTED</name>
<comment type="similarity">
    <text evidence="2">Belongs to the bZIP family. ATF subfamily.</text>
</comment>
<dbReference type="PANTHER" id="PTHR21051:SF4">
    <property type="entry name" value="CAMP-RESPONSIVE ELEMENT-BINDING PROTEIN-LIKE 2"/>
    <property type="match status" value="1"/>
</dbReference>
<dbReference type="EMBL" id="CAJPWZ010000363">
    <property type="protein sequence ID" value="CAG2191466.1"/>
    <property type="molecule type" value="Genomic_DNA"/>
</dbReference>
<accession>A0A8S3Q3V5</accession>
<feature type="compositionally biased region" description="Basic and acidic residues" evidence="8">
    <location>
        <begin position="28"/>
        <end position="42"/>
    </location>
</feature>
<organism evidence="9 10">
    <name type="scientific">Mytilus edulis</name>
    <name type="common">Blue mussel</name>
    <dbReference type="NCBI Taxonomy" id="6550"/>
    <lineage>
        <taxon>Eukaryota</taxon>
        <taxon>Metazoa</taxon>
        <taxon>Spiralia</taxon>
        <taxon>Lophotrochozoa</taxon>
        <taxon>Mollusca</taxon>
        <taxon>Bivalvia</taxon>
        <taxon>Autobranchia</taxon>
        <taxon>Pteriomorphia</taxon>
        <taxon>Mytilida</taxon>
        <taxon>Mytiloidea</taxon>
        <taxon>Mytilidae</taxon>
        <taxon>Mytilinae</taxon>
        <taxon>Mytilus</taxon>
    </lineage>
</organism>
<dbReference type="SUPFAM" id="SSF57959">
    <property type="entry name" value="Leucine zipper domain"/>
    <property type="match status" value="1"/>
</dbReference>
<protein>
    <recommendedName>
        <fullName evidence="11">BZIP domain-containing protein</fullName>
    </recommendedName>
</protein>
<keyword evidence="10" id="KW-1185">Reference proteome</keyword>
<feature type="region of interest" description="Disordered" evidence="8">
    <location>
        <begin position="176"/>
        <end position="212"/>
    </location>
</feature>
<evidence type="ECO:0000256" key="7">
    <source>
        <dbReference type="ARBA" id="ARBA00023242"/>
    </source>
</evidence>
<evidence type="ECO:0000256" key="5">
    <source>
        <dbReference type="ARBA" id="ARBA00023159"/>
    </source>
</evidence>
<keyword evidence="4" id="KW-0238">DNA-binding</keyword>
<keyword evidence="6" id="KW-0804">Transcription</keyword>
<dbReference type="PANTHER" id="PTHR21051">
    <property type="entry name" value="CAMP-RESPONSIVE ELEMENT-BINDING PROTEIN-LIKE 2"/>
    <property type="match status" value="1"/>
</dbReference>
<dbReference type="Proteomes" id="UP000683360">
    <property type="component" value="Unassembled WGS sequence"/>
</dbReference>
<dbReference type="CDD" id="cd14709">
    <property type="entry name" value="bZIP_CREBL2"/>
    <property type="match status" value="1"/>
</dbReference>
<keyword evidence="7" id="KW-0539">Nucleus</keyword>
<comment type="caution">
    <text evidence="9">The sequence shown here is derived from an EMBL/GenBank/DDBJ whole genome shotgun (WGS) entry which is preliminary data.</text>
</comment>
<evidence type="ECO:0000256" key="8">
    <source>
        <dbReference type="SAM" id="MobiDB-lite"/>
    </source>
</evidence>
<evidence type="ECO:0008006" key="11">
    <source>
        <dbReference type="Google" id="ProtNLM"/>
    </source>
</evidence>
<dbReference type="GO" id="GO:0005634">
    <property type="term" value="C:nucleus"/>
    <property type="evidence" value="ECO:0007669"/>
    <property type="project" value="UniProtKB-SubCell"/>
</dbReference>
<evidence type="ECO:0000256" key="4">
    <source>
        <dbReference type="ARBA" id="ARBA00023125"/>
    </source>
</evidence>
<dbReference type="GO" id="GO:0003700">
    <property type="term" value="F:DNA-binding transcription factor activity"/>
    <property type="evidence" value="ECO:0007669"/>
    <property type="project" value="InterPro"/>
</dbReference>
<keyword evidence="3" id="KW-0805">Transcription regulation</keyword>
<sequence length="628" mass="70402">MTVKDDSTSSKIKGRRPGRPSSNISPRQRQERSRQSARECRSRKNVRYQYLEQLVNIKEKAVIKLRKELELHRRWCEELDNGVISEELVKGLSIDPQKSSQLPTTEQFDIPLPRQRSLSLPTTSKYQTCNLGLTSVPGIPKSTATKDSKLYKLLTGRMPCTQSYSPEDTANEFHLNRTNSLSSGDNMRHPYKTRSHSKEGTSNMRHPYSTQSKTAVESYNMCHQHSELPLIEDTSNVYTQQQNGSIFDKVSPTTAPTENQHTASFSSFTKFDTKSQEKVPNIDNYKLDPSSDCENLLVLSKGHNTYLASRNTNQSSDECNIPKIHSDINLLNEKSNADDTSSEMEFVDWILKNQSNLSSDSALIESARQLEDTAVMVDIFSEDQPDVADISPVQIDMVYSEDNNIDTSNNLNVTLAQSFHENIKIIDIEAPKTVESLQDNVLPSQTLHYMSTLPNMLNHPTYSSNPWQRSTSADCSLTTSNSMDTLVSKSHPLGGTFNHIDLSAAVSKSNAPSMLHGVNIQFDQSRTSENFKESKRQNVSLNNLNPVVIASASTSCEILPTSVNPSYTRANNEEEIDTSLHPHSVSEEIRHDTGATLKRSHSAGDTPHPNVQNKFPFLSFLLKQDDEI</sequence>
<evidence type="ECO:0000313" key="10">
    <source>
        <dbReference type="Proteomes" id="UP000683360"/>
    </source>
</evidence>
<gene>
    <name evidence="9" type="ORF">MEDL_6709</name>
</gene>
<feature type="compositionally biased region" description="Polar residues" evidence="8">
    <location>
        <begin position="200"/>
        <end position="212"/>
    </location>
</feature>
<dbReference type="InterPro" id="IPR039250">
    <property type="entry name" value="CREBL2/REPTOR-BP"/>
</dbReference>